<reference evidence="1 2" key="1">
    <citation type="submission" date="2018-05" db="EMBL/GenBank/DDBJ databases">
        <title>Genomic Encyclopedia of Type Strains, Phase IV (KMG-IV): sequencing the most valuable type-strain genomes for metagenomic binning, comparative biology and taxonomic classification.</title>
        <authorList>
            <person name="Goeker M."/>
        </authorList>
    </citation>
    <scope>NUCLEOTIDE SEQUENCE [LARGE SCALE GENOMIC DNA]</scope>
    <source>
        <strain evidence="1 2">DSM 566</strain>
    </source>
</reference>
<name>A0A318H6E3_9BURK</name>
<organism evidence="1 2">
    <name type="scientific">Sphaerotilus hippei</name>
    <dbReference type="NCBI Taxonomy" id="744406"/>
    <lineage>
        <taxon>Bacteria</taxon>
        <taxon>Pseudomonadati</taxon>
        <taxon>Pseudomonadota</taxon>
        <taxon>Betaproteobacteria</taxon>
        <taxon>Burkholderiales</taxon>
        <taxon>Sphaerotilaceae</taxon>
        <taxon>Sphaerotilus</taxon>
    </lineage>
</organism>
<dbReference type="AlphaFoldDB" id="A0A318H6E3"/>
<proteinExistence type="predicted"/>
<comment type="caution">
    <text evidence="1">The sequence shown here is derived from an EMBL/GenBank/DDBJ whole genome shotgun (WGS) entry which is preliminary data.</text>
</comment>
<dbReference type="Proteomes" id="UP000247811">
    <property type="component" value="Unassembled WGS sequence"/>
</dbReference>
<accession>A0A318H6E3</accession>
<sequence length="98" mass="10706">MKLQYLIFEAGDDGEGHGTWDAVASVRAAQLPAVMAEVQAVRTWAERHSPGPRGPLDEDGTWDDDLLVQAEGDWTTVTLTLTGPWEWGEALVARFTPA</sequence>
<keyword evidence="2" id="KW-1185">Reference proteome</keyword>
<gene>
    <name evidence="1" type="ORF">C7444_101404</name>
</gene>
<protein>
    <submittedName>
        <fullName evidence="1">Uncharacterized protein</fullName>
    </submittedName>
</protein>
<dbReference type="OrthoDB" id="8685558at2"/>
<evidence type="ECO:0000313" key="2">
    <source>
        <dbReference type="Proteomes" id="UP000247811"/>
    </source>
</evidence>
<dbReference type="RefSeq" id="WP_110399125.1">
    <property type="nucleotide sequence ID" value="NZ_QJJS01000001.1"/>
</dbReference>
<evidence type="ECO:0000313" key="1">
    <source>
        <dbReference type="EMBL" id="PXW99574.1"/>
    </source>
</evidence>
<dbReference type="EMBL" id="QJJS01000001">
    <property type="protein sequence ID" value="PXW99574.1"/>
    <property type="molecule type" value="Genomic_DNA"/>
</dbReference>